<evidence type="ECO:0000256" key="2">
    <source>
        <dbReference type="ARBA" id="ARBA00009446"/>
    </source>
</evidence>
<dbReference type="InterPro" id="IPR003601">
    <property type="entry name" value="Topo_IA_2"/>
</dbReference>
<comment type="caution">
    <text evidence="14">The sequence shown here is derived from an EMBL/GenBank/DDBJ whole genome shotgun (WGS) entry which is preliminary data.</text>
</comment>
<dbReference type="Gene3D" id="2.70.20.10">
    <property type="entry name" value="Topoisomerase I, domain 3"/>
    <property type="match status" value="1"/>
</dbReference>
<dbReference type="InterPro" id="IPR003602">
    <property type="entry name" value="Topo_IA_DNA-bd_dom"/>
</dbReference>
<dbReference type="InterPro" id="IPR000380">
    <property type="entry name" value="Topo_IA"/>
</dbReference>
<dbReference type="Gene3D" id="3.40.50.140">
    <property type="match status" value="1"/>
</dbReference>
<dbReference type="GO" id="GO:0006265">
    <property type="term" value="P:DNA topological change"/>
    <property type="evidence" value="ECO:0007669"/>
    <property type="project" value="InterPro"/>
</dbReference>
<dbReference type="SMART" id="SM00436">
    <property type="entry name" value="TOP1Bc"/>
    <property type="match status" value="1"/>
</dbReference>
<comment type="similarity">
    <text evidence="2">Belongs to the type IA topoisomerase family.</text>
</comment>
<dbReference type="PROSITE" id="PS00396">
    <property type="entry name" value="TOPO_IA_1"/>
    <property type="match status" value="1"/>
</dbReference>
<feature type="region of interest" description="Disordered" evidence="11">
    <location>
        <begin position="470"/>
        <end position="495"/>
    </location>
</feature>
<reference evidence="14 15" key="1">
    <citation type="submission" date="2019-07" db="EMBL/GenBank/DDBJ databases">
        <title>Criibacterium bergeronii gen. nov., sp. nov. isolated from human clinical samples.</title>
        <authorList>
            <person name="Maheux A.F."/>
            <person name="Boudreau D.K."/>
            <person name="Berube E."/>
            <person name="Brodeur S."/>
            <person name="Bernard K.A."/>
            <person name="Abed J.Y."/>
            <person name="Ducrey E."/>
            <person name="Guay E.F."/>
            <person name="Raymond F."/>
            <person name="Corbeil J."/>
            <person name="Domingo M.-C."/>
            <person name="Roy P.H."/>
            <person name="Boissinot M."/>
            <person name="Tocheva E.I."/>
            <person name="Omar R.F."/>
        </authorList>
    </citation>
    <scope>NUCLEOTIDE SEQUENCE [LARGE SCALE GENOMIC DNA]</scope>
    <source>
        <strain evidence="14 15">CCRI-24246</strain>
    </source>
</reference>
<dbReference type="PROSITE" id="PS52039">
    <property type="entry name" value="TOPO_IA_2"/>
    <property type="match status" value="1"/>
</dbReference>
<keyword evidence="4" id="KW-0799">Topoisomerase</keyword>
<keyword evidence="6 14" id="KW-0413">Isomerase</keyword>
<feature type="domain" description="Topo IA-type catalytic" evidence="13">
    <location>
        <begin position="154"/>
        <end position="591"/>
    </location>
</feature>
<name>A0A552UXI1_9FIRM</name>
<dbReference type="Pfam" id="PF13342">
    <property type="entry name" value="Toprim_Crpt"/>
    <property type="match status" value="1"/>
</dbReference>
<evidence type="ECO:0000256" key="5">
    <source>
        <dbReference type="ARBA" id="ARBA00023125"/>
    </source>
</evidence>
<dbReference type="PROSITE" id="PS50880">
    <property type="entry name" value="TOPRIM"/>
    <property type="match status" value="1"/>
</dbReference>
<dbReference type="Pfam" id="PF01131">
    <property type="entry name" value="Topoisom_bac"/>
    <property type="match status" value="1"/>
</dbReference>
<gene>
    <name evidence="14" type="ORF">FL857_10860</name>
</gene>
<dbReference type="CDD" id="cd03362">
    <property type="entry name" value="TOPRIM_TopoIA_TopoIII"/>
    <property type="match status" value="1"/>
</dbReference>
<evidence type="ECO:0000259" key="12">
    <source>
        <dbReference type="PROSITE" id="PS50880"/>
    </source>
</evidence>
<dbReference type="GO" id="GO:0003917">
    <property type="term" value="F:DNA topoisomerase type I (single strand cut, ATP-independent) activity"/>
    <property type="evidence" value="ECO:0007669"/>
    <property type="project" value="UniProtKB-EC"/>
</dbReference>
<dbReference type="Gene3D" id="1.10.290.10">
    <property type="entry name" value="Topoisomerase I, domain 4"/>
    <property type="match status" value="1"/>
</dbReference>
<dbReference type="InterPro" id="IPR006171">
    <property type="entry name" value="TOPRIM_dom"/>
</dbReference>
<keyword evidence="5" id="KW-0238">DNA-binding</keyword>
<dbReference type="InterPro" id="IPR013826">
    <property type="entry name" value="Topo_IA_cen_sub3"/>
</dbReference>
<evidence type="ECO:0000256" key="11">
    <source>
        <dbReference type="SAM" id="MobiDB-lite"/>
    </source>
</evidence>
<evidence type="ECO:0000256" key="4">
    <source>
        <dbReference type="ARBA" id="ARBA00023029"/>
    </source>
</evidence>
<dbReference type="Proteomes" id="UP000319424">
    <property type="component" value="Unassembled WGS sequence"/>
</dbReference>
<dbReference type="EC" id="5.6.2.1" evidence="3"/>
<dbReference type="SMART" id="SM00493">
    <property type="entry name" value="TOPRIM"/>
    <property type="match status" value="1"/>
</dbReference>
<evidence type="ECO:0000256" key="1">
    <source>
        <dbReference type="ARBA" id="ARBA00000213"/>
    </source>
</evidence>
<evidence type="ECO:0000259" key="13">
    <source>
        <dbReference type="PROSITE" id="PS52039"/>
    </source>
</evidence>
<dbReference type="OrthoDB" id="9803554at2"/>
<evidence type="ECO:0000256" key="10">
    <source>
        <dbReference type="ARBA" id="ARBA00032877"/>
    </source>
</evidence>
<dbReference type="InterPro" id="IPR034144">
    <property type="entry name" value="TOPRIM_TopoIII"/>
</dbReference>
<dbReference type="PANTHER" id="PTHR11390:SF21">
    <property type="entry name" value="DNA TOPOISOMERASE 3-ALPHA"/>
    <property type="match status" value="1"/>
</dbReference>
<accession>A0A552UXI1</accession>
<dbReference type="InterPro" id="IPR023406">
    <property type="entry name" value="Topo_IA_AS"/>
</dbReference>
<dbReference type="GO" id="GO:0006310">
    <property type="term" value="P:DNA recombination"/>
    <property type="evidence" value="ECO:0007669"/>
    <property type="project" value="TreeGrafter"/>
</dbReference>
<dbReference type="InterPro" id="IPR013497">
    <property type="entry name" value="Topo_IA_cen"/>
</dbReference>
<dbReference type="InterPro" id="IPR013825">
    <property type="entry name" value="Topo_IA_cen_sub2"/>
</dbReference>
<dbReference type="Gene3D" id="1.10.460.10">
    <property type="entry name" value="Topoisomerase I, domain 2"/>
    <property type="match status" value="1"/>
</dbReference>
<dbReference type="PRINTS" id="PR00417">
    <property type="entry name" value="PRTPISMRASEI"/>
</dbReference>
<dbReference type="GO" id="GO:0003677">
    <property type="term" value="F:DNA binding"/>
    <property type="evidence" value="ECO:0007669"/>
    <property type="project" value="UniProtKB-KW"/>
</dbReference>
<evidence type="ECO:0000256" key="8">
    <source>
        <dbReference type="ARBA" id="ARBA00031985"/>
    </source>
</evidence>
<dbReference type="InterPro" id="IPR013824">
    <property type="entry name" value="Topo_IA_cen_sub1"/>
</dbReference>
<dbReference type="SUPFAM" id="SSF56712">
    <property type="entry name" value="Prokaryotic type I DNA topoisomerase"/>
    <property type="match status" value="1"/>
</dbReference>
<dbReference type="SMART" id="SM00437">
    <property type="entry name" value="TOP1Ac"/>
    <property type="match status" value="1"/>
</dbReference>
<dbReference type="EMBL" id="VJXW01000023">
    <property type="protein sequence ID" value="TRW22902.1"/>
    <property type="molecule type" value="Genomic_DNA"/>
</dbReference>
<evidence type="ECO:0000313" key="15">
    <source>
        <dbReference type="Proteomes" id="UP000319424"/>
    </source>
</evidence>
<comment type="catalytic activity">
    <reaction evidence="1">
        <text>ATP-independent breakage of single-stranded DNA, followed by passage and rejoining.</text>
        <dbReference type="EC" id="5.6.2.1"/>
    </reaction>
</comment>
<sequence length="708" mass="82659">MKKLIIAEKPSLAKNIADSLGVKTVKNGYYENDKYVISFAFGHLFSLKDIDDYLGEKKKWKDVELPFFPKAFEFKLKNDDGVKKQYSIIKELVKREDITEIVNCGDADREGQIIIDIIVDNIGTDKKKTRLWLPEQTAHTIRQQIENCKDNIEYLNLKFEGLARTYIDWLYGINLTRYVTVKTNNMFPCGRVLIPIVKYIYDRDIEIQNFKPEKYYNIESKTTVKGDEVLLQIKEPKYSLEEKETAQAKADELNTYKAKVIDISEKEIKKQAPKLFSLSKLQSKLSKDYKIQFADSMKIIQKLYEDGYITYPRTNTEYLAENEKEKVKKLINSSSNYNLKMKDSKKIFDDSKIESHSALLPTTKIPTNLSKDEEIIYNTVLNRFISNFLDEEAIINQIQIKIAVNDQIFDLKGQSIKQLGYLKYESEKIENKLPKLEKDEEFDVDFKLVEKTTTPPKKITEETLSNYLKNPFRKEKSNPNNQQDNLLDEQGTQDDEKEYQDILKGVEIGTEATRTGIIENAKKYEYITQDKQTFSITEKGIYFIQILDKLKIDLYKEKTVETSMLQKQVLKKEIFLGDCIELVEKQISEIINQDIKIEKLPSNVSDTREVIGICPRCGKNIYENSKSYYCDGYKDKENPCKFSIWKENKFFEDKGKKLTKTMVKQLLKKGYVDVKGFKSKEKNKEYDAKVNLKDTGTYVNFEMEFSKK</sequence>
<dbReference type="PANTHER" id="PTHR11390">
    <property type="entry name" value="PROKARYOTIC DNA TOPOISOMERASE"/>
    <property type="match status" value="1"/>
</dbReference>
<feature type="domain" description="Toprim" evidence="12">
    <location>
        <begin position="2"/>
        <end position="137"/>
    </location>
</feature>
<protein>
    <recommendedName>
        <fullName evidence="3">DNA topoisomerase</fullName>
        <ecNumber evidence="3">5.6.2.1</ecNumber>
    </recommendedName>
    <alternativeName>
        <fullName evidence="10">Omega-protein</fullName>
    </alternativeName>
    <alternativeName>
        <fullName evidence="9">Relaxing enzyme</fullName>
    </alternativeName>
    <alternativeName>
        <fullName evidence="7">Swivelase</fullName>
    </alternativeName>
    <alternativeName>
        <fullName evidence="8">Untwisting enzyme</fullName>
    </alternativeName>
</protein>
<evidence type="ECO:0000256" key="9">
    <source>
        <dbReference type="ARBA" id="ARBA00032235"/>
    </source>
</evidence>
<evidence type="ECO:0000256" key="7">
    <source>
        <dbReference type="ARBA" id="ARBA00030003"/>
    </source>
</evidence>
<proteinExistence type="inferred from homology"/>
<evidence type="ECO:0000256" key="6">
    <source>
        <dbReference type="ARBA" id="ARBA00023235"/>
    </source>
</evidence>
<dbReference type="RefSeq" id="WP_144398821.1">
    <property type="nucleotide sequence ID" value="NZ_VJXW01000023.1"/>
</dbReference>
<dbReference type="InterPro" id="IPR023405">
    <property type="entry name" value="Topo_IA_core_domain"/>
</dbReference>
<dbReference type="AlphaFoldDB" id="A0A552UXI1"/>
<evidence type="ECO:0000256" key="3">
    <source>
        <dbReference type="ARBA" id="ARBA00012891"/>
    </source>
</evidence>
<dbReference type="InterPro" id="IPR025589">
    <property type="entry name" value="Toprim_C_rpt"/>
</dbReference>
<dbReference type="GO" id="GO:0043597">
    <property type="term" value="C:cytoplasmic replication fork"/>
    <property type="evidence" value="ECO:0007669"/>
    <property type="project" value="TreeGrafter"/>
</dbReference>
<evidence type="ECO:0000313" key="14">
    <source>
        <dbReference type="EMBL" id="TRW22902.1"/>
    </source>
</evidence>
<dbReference type="GO" id="GO:0006281">
    <property type="term" value="P:DNA repair"/>
    <property type="evidence" value="ECO:0007669"/>
    <property type="project" value="TreeGrafter"/>
</dbReference>
<dbReference type="Pfam" id="PF01751">
    <property type="entry name" value="Toprim"/>
    <property type="match status" value="1"/>
</dbReference>
<organism evidence="14 15">
    <name type="scientific">Criibacterium bergeronii</name>
    <dbReference type="NCBI Taxonomy" id="1871336"/>
    <lineage>
        <taxon>Bacteria</taxon>
        <taxon>Bacillati</taxon>
        <taxon>Bacillota</taxon>
        <taxon>Clostridia</taxon>
        <taxon>Peptostreptococcales</taxon>
        <taxon>Filifactoraceae</taxon>
        <taxon>Criibacterium</taxon>
    </lineage>
</organism>